<reference evidence="2" key="1">
    <citation type="submission" date="2023-10" db="EMBL/GenBank/DDBJ databases">
        <title>Genome assembly of Pristionchus species.</title>
        <authorList>
            <person name="Yoshida K."/>
            <person name="Sommer R.J."/>
        </authorList>
    </citation>
    <scope>NUCLEOTIDE SEQUENCE</scope>
    <source>
        <strain evidence="2">RS5133</strain>
    </source>
</reference>
<name>A0AAV5UXE0_9BILA</name>
<evidence type="ECO:0008006" key="4">
    <source>
        <dbReference type="Google" id="ProtNLM"/>
    </source>
</evidence>
<gene>
    <name evidence="2" type="ORF">PFISCL1PPCAC_2478</name>
</gene>
<sequence length="304" mass="34643">ISVISSRVGAGGGLVSVAYFTGRGSNDFKSTHPTIDGSRIFQSLFHKDLYPRIFQSAEENVTIADILKGTERNSYLKSKGENATIPLIVFMRTSPVTINYGGLNYFWGKQFLPDKNTKKCEDYVSSNYRTTEHICDIGNMERCVRNISDVTQLFPFSFWTRDNERLFEFAWLCPKNKECCGWECCEPADSLLYTIFIKILDILMPILDIIFVIIDILIAFCFSSCFLLAIGNCIFEYLKKHCNLSEEEEEEEVELNCEERADTTANDGNVPTSVAIPMPSSNTRANIRYERYPPIPLGWRSEEV</sequence>
<keyword evidence="1" id="KW-0472">Membrane</keyword>
<proteinExistence type="predicted"/>
<evidence type="ECO:0000256" key="1">
    <source>
        <dbReference type="SAM" id="Phobius"/>
    </source>
</evidence>
<protein>
    <recommendedName>
        <fullName evidence="4">CX domain-containing protein</fullName>
    </recommendedName>
</protein>
<dbReference type="EMBL" id="BTSY01000001">
    <property type="protein sequence ID" value="GMT11181.1"/>
    <property type="molecule type" value="Genomic_DNA"/>
</dbReference>
<dbReference type="PANTHER" id="PTHR47520:SF13">
    <property type="entry name" value="PROTEIN CBG10012"/>
    <property type="match status" value="1"/>
</dbReference>
<dbReference type="AlphaFoldDB" id="A0AAV5UXE0"/>
<accession>A0AAV5UXE0</accession>
<organism evidence="2 3">
    <name type="scientific">Pristionchus fissidentatus</name>
    <dbReference type="NCBI Taxonomy" id="1538716"/>
    <lineage>
        <taxon>Eukaryota</taxon>
        <taxon>Metazoa</taxon>
        <taxon>Ecdysozoa</taxon>
        <taxon>Nematoda</taxon>
        <taxon>Chromadorea</taxon>
        <taxon>Rhabditida</taxon>
        <taxon>Rhabditina</taxon>
        <taxon>Diplogasteromorpha</taxon>
        <taxon>Diplogasteroidea</taxon>
        <taxon>Neodiplogasteridae</taxon>
        <taxon>Pristionchus</taxon>
    </lineage>
</organism>
<keyword evidence="1" id="KW-0812">Transmembrane</keyword>
<comment type="caution">
    <text evidence="2">The sequence shown here is derived from an EMBL/GenBank/DDBJ whole genome shotgun (WGS) entry which is preliminary data.</text>
</comment>
<dbReference type="PANTHER" id="PTHR47520">
    <property type="entry name" value="CX DOMAIN-CONTAINING PROTEIN-RELATED"/>
    <property type="match status" value="1"/>
</dbReference>
<evidence type="ECO:0000313" key="2">
    <source>
        <dbReference type="EMBL" id="GMT11181.1"/>
    </source>
</evidence>
<evidence type="ECO:0000313" key="3">
    <source>
        <dbReference type="Proteomes" id="UP001432322"/>
    </source>
</evidence>
<feature type="non-terminal residue" evidence="2">
    <location>
        <position position="1"/>
    </location>
</feature>
<keyword evidence="1" id="KW-1133">Transmembrane helix</keyword>
<dbReference type="Proteomes" id="UP001432322">
    <property type="component" value="Unassembled WGS sequence"/>
</dbReference>
<keyword evidence="3" id="KW-1185">Reference proteome</keyword>
<feature type="transmembrane region" description="Helical" evidence="1">
    <location>
        <begin position="202"/>
        <end position="230"/>
    </location>
</feature>